<evidence type="ECO:0000313" key="4">
    <source>
        <dbReference type="Proteomes" id="UP000179113"/>
    </source>
</evidence>
<keyword evidence="1" id="KW-0238">DNA-binding</keyword>
<name>A0A1F4WKV9_UNCKA</name>
<dbReference type="EMBL" id="MEWA01000012">
    <property type="protein sequence ID" value="OGC70006.1"/>
    <property type="molecule type" value="Genomic_DNA"/>
</dbReference>
<dbReference type="SUPFAM" id="SSF47413">
    <property type="entry name" value="lambda repressor-like DNA-binding domains"/>
    <property type="match status" value="1"/>
</dbReference>
<gene>
    <name evidence="3" type="ORF">A2415_01455</name>
</gene>
<dbReference type="PANTHER" id="PTHR46558">
    <property type="entry name" value="TRACRIPTIONAL REGULATORY PROTEIN-RELATED-RELATED"/>
    <property type="match status" value="1"/>
</dbReference>
<protein>
    <recommendedName>
        <fullName evidence="2">HTH cro/C1-type domain-containing protein</fullName>
    </recommendedName>
</protein>
<proteinExistence type="predicted"/>
<feature type="domain" description="HTH cro/C1-type" evidence="2">
    <location>
        <begin position="11"/>
        <end position="65"/>
    </location>
</feature>
<dbReference type="AlphaFoldDB" id="A0A1F4WKV9"/>
<dbReference type="PROSITE" id="PS50943">
    <property type="entry name" value="HTH_CROC1"/>
    <property type="match status" value="1"/>
</dbReference>
<comment type="caution">
    <text evidence="3">The sequence shown here is derived from an EMBL/GenBank/DDBJ whole genome shotgun (WGS) entry which is preliminary data.</text>
</comment>
<evidence type="ECO:0000259" key="2">
    <source>
        <dbReference type="PROSITE" id="PS50943"/>
    </source>
</evidence>
<dbReference type="InterPro" id="IPR010982">
    <property type="entry name" value="Lambda_DNA-bd_dom_sf"/>
</dbReference>
<accession>A0A1F4WKV9</accession>
<dbReference type="CDD" id="cd00093">
    <property type="entry name" value="HTH_XRE"/>
    <property type="match status" value="1"/>
</dbReference>
<dbReference type="Gene3D" id="1.10.260.40">
    <property type="entry name" value="lambda repressor-like DNA-binding domains"/>
    <property type="match status" value="1"/>
</dbReference>
<dbReference type="Proteomes" id="UP000179113">
    <property type="component" value="Unassembled WGS sequence"/>
</dbReference>
<dbReference type="InterPro" id="IPR001387">
    <property type="entry name" value="Cro/C1-type_HTH"/>
</dbReference>
<evidence type="ECO:0000313" key="3">
    <source>
        <dbReference type="EMBL" id="OGC70006.1"/>
    </source>
</evidence>
<dbReference type="SMART" id="SM00530">
    <property type="entry name" value="HTH_XRE"/>
    <property type="match status" value="1"/>
</dbReference>
<dbReference type="PANTHER" id="PTHR46558:SF11">
    <property type="entry name" value="HTH-TYPE TRANSCRIPTIONAL REGULATOR XRE"/>
    <property type="match status" value="1"/>
</dbReference>
<reference evidence="3 4" key="1">
    <citation type="journal article" date="2016" name="Nat. Commun.">
        <title>Thousands of microbial genomes shed light on interconnected biogeochemical processes in an aquifer system.</title>
        <authorList>
            <person name="Anantharaman K."/>
            <person name="Brown C.T."/>
            <person name="Hug L.A."/>
            <person name="Sharon I."/>
            <person name="Castelle C.J."/>
            <person name="Probst A.J."/>
            <person name="Thomas B.C."/>
            <person name="Singh A."/>
            <person name="Wilkins M.J."/>
            <person name="Karaoz U."/>
            <person name="Brodie E.L."/>
            <person name="Williams K.H."/>
            <person name="Hubbard S.S."/>
            <person name="Banfield J.F."/>
        </authorList>
    </citation>
    <scope>NUCLEOTIDE SEQUENCE [LARGE SCALE GENOMIC DNA]</scope>
</reference>
<dbReference type="GO" id="GO:0003677">
    <property type="term" value="F:DNA binding"/>
    <property type="evidence" value="ECO:0007669"/>
    <property type="project" value="UniProtKB-KW"/>
</dbReference>
<evidence type="ECO:0000256" key="1">
    <source>
        <dbReference type="ARBA" id="ARBA00023125"/>
    </source>
</evidence>
<sequence>MQYNASVSEKIKKLRVKLDMSQERFGKKIGLSGKTISAYETGKCVPPLKILEKISEEYSTDFIQLTTANKNTFEERLHSIKKAMHDIEQLFFGE</sequence>
<dbReference type="Pfam" id="PF01381">
    <property type="entry name" value="HTH_3"/>
    <property type="match status" value="1"/>
</dbReference>
<organism evidence="3 4">
    <name type="scientific">candidate division WWE3 bacterium RIFOXYC1_FULL_39_7</name>
    <dbReference type="NCBI Taxonomy" id="1802643"/>
    <lineage>
        <taxon>Bacteria</taxon>
        <taxon>Katanobacteria</taxon>
    </lineage>
</organism>